<sequence length="129" mass="15034">MKDIERENMEKLVRVLETTAAKIRALEAEAKKVLFSEDDKEAYTQKLTNKAFLLTELPEMGEPFLSKMERETAREIGAALNDFARRAAQAMEISSIFYMSALLYPDDYKEGDRNDLERFIDRLKEKFLE</sequence>
<accession>A0A9W6D517</accession>
<proteinExistence type="predicted"/>
<name>A0A9W6D517_9BACT</name>
<dbReference type="RefSeq" id="WP_281793527.1">
    <property type="nucleotide sequence ID" value="NZ_BSDR01000001.1"/>
</dbReference>
<gene>
    <name evidence="1" type="ORF">DAMNIGENAA_17030</name>
</gene>
<comment type="caution">
    <text evidence="1">The sequence shown here is derived from an EMBL/GenBank/DDBJ whole genome shotgun (WGS) entry which is preliminary data.</text>
</comment>
<evidence type="ECO:0000313" key="2">
    <source>
        <dbReference type="Proteomes" id="UP001144372"/>
    </source>
</evidence>
<evidence type="ECO:0000313" key="1">
    <source>
        <dbReference type="EMBL" id="GLI34270.1"/>
    </source>
</evidence>
<dbReference type="EMBL" id="BSDR01000001">
    <property type="protein sequence ID" value="GLI34270.1"/>
    <property type="molecule type" value="Genomic_DNA"/>
</dbReference>
<reference evidence="1" key="1">
    <citation type="submission" date="2022-12" db="EMBL/GenBank/DDBJ databases">
        <title>Reference genome sequencing for broad-spectrum identification of bacterial and archaeal isolates by mass spectrometry.</title>
        <authorList>
            <person name="Sekiguchi Y."/>
            <person name="Tourlousse D.M."/>
        </authorList>
    </citation>
    <scope>NUCLEOTIDE SEQUENCE</scope>
    <source>
        <strain evidence="1">ASRB1</strain>
    </source>
</reference>
<organism evidence="1 2">
    <name type="scientific">Desulforhabdus amnigena</name>
    <dbReference type="NCBI Taxonomy" id="40218"/>
    <lineage>
        <taxon>Bacteria</taxon>
        <taxon>Pseudomonadati</taxon>
        <taxon>Thermodesulfobacteriota</taxon>
        <taxon>Syntrophobacteria</taxon>
        <taxon>Syntrophobacterales</taxon>
        <taxon>Syntrophobacteraceae</taxon>
        <taxon>Desulforhabdus</taxon>
    </lineage>
</organism>
<protein>
    <submittedName>
        <fullName evidence="1">Uncharacterized protein</fullName>
    </submittedName>
</protein>
<dbReference type="Proteomes" id="UP001144372">
    <property type="component" value="Unassembled WGS sequence"/>
</dbReference>
<keyword evidence="2" id="KW-1185">Reference proteome</keyword>
<dbReference type="AlphaFoldDB" id="A0A9W6D517"/>